<comment type="similarity">
    <text evidence="2">Belongs to the OXA1/ALB3/YidC family. Type 1 subfamily.</text>
</comment>
<gene>
    <name evidence="17" type="ORF">C0169_04640</name>
</gene>
<evidence type="ECO:0000256" key="5">
    <source>
        <dbReference type="ARBA" id="ARBA00022475"/>
    </source>
</evidence>
<protein>
    <recommendedName>
        <fullName evidence="3">Membrane protein insertase YidC</fullName>
    </recommendedName>
    <alternativeName>
        <fullName evidence="12">Foldase YidC</fullName>
    </alternativeName>
    <alternativeName>
        <fullName evidence="11">Membrane integrase YidC</fullName>
    </alternativeName>
</protein>
<reference evidence="17 18" key="1">
    <citation type="submission" date="2018-01" db="EMBL/GenBank/DDBJ databases">
        <title>Metagenomic assembled genomes from two thermal pools in the Uzon Caldera, Kamchatka, Russia.</title>
        <authorList>
            <person name="Wilkins L."/>
            <person name="Ettinger C."/>
        </authorList>
    </citation>
    <scope>NUCLEOTIDE SEQUENCE [LARGE SCALE GENOMIC DNA]</scope>
    <source>
        <strain evidence="17">ARK-04</strain>
    </source>
</reference>
<dbReference type="PRINTS" id="PR00701">
    <property type="entry name" value="60KDINNERMP"/>
</dbReference>
<evidence type="ECO:0000256" key="3">
    <source>
        <dbReference type="ARBA" id="ARBA00015325"/>
    </source>
</evidence>
<dbReference type="PANTHER" id="PTHR12428">
    <property type="entry name" value="OXA1"/>
    <property type="match status" value="1"/>
</dbReference>
<evidence type="ECO:0000256" key="14">
    <source>
        <dbReference type="SAM" id="Phobius"/>
    </source>
</evidence>
<dbReference type="GO" id="GO:0005886">
    <property type="term" value="C:plasma membrane"/>
    <property type="evidence" value="ECO:0007669"/>
    <property type="project" value="UniProtKB-SubCell"/>
</dbReference>
<feature type="transmembrane region" description="Helical" evidence="14">
    <location>
        <begin position="119"/>
        <end position="140"/>
    </location>
</feature>
<comment type="subcellular location">
    <subcellularLocation>
        <location evidence="1">Cell membrane</location>
        <topology evidence="1">Multi-pass membrane protein</topology>
    </subcellularLocation>
    <subcellularLocation>
        <location evidence="13">Membrane</location>
        <topology evidence="13">Multi-pass membrane protein</topology>
    </subcellularLocation>
</comment>
<comment type="caution">
    <text evidence="17">The sequence shown here is derived from an EMBL/GenBank/DDBJ whole genome shotgun (WGS) entry which is preliminary data.</text>
</comment>
<dbReference type="PANTHER" id="PTHR12428:SF65">
    <property type="entry name" value="CYTOCHROME C OXIDASE ASSEMBLY PROTEIN COX18, MITOCHONDRIAL"/>
    <property type="match status" value="1"/>
</dbReference>
<dbReference type="PRINTS" id="PR01900">
    <property type="entry name" value="YIDCPROTEIN"/>
</dbReference>
<feature type="transmembrane region" description="Helical" evidence="14">
    <location>
        <begin position="198"/>
        <end position="217"/>
    </location>
</feature>
<evidence type="ECO:0000256" key="10">
    <source>
        <dbReference type="ARBA" id="ARBA00023186"/>
    </source>
</evidence>
<feature type="domain" description="Membrane insertase YidC/Oxa/ALB C-terminal" evidence="15">
    <location>
        <begin position="50"/>
        <end position="239"/>
    </location>
</feature>
<evidence type="ECO:0000256" key="9">
    <source>
        <dbReference type="ARBA" id="ARBA00023136"/>
    </source>
</evidence>
<organism evidence="17 18">
    <name type="scientific">Thermodesulfobacterium geofontis</name>
    <dbReference type="NCBI Taxonomy" id="1295609"/>
    <lineage>
        <taxon>Bacteria</taxon>
        <taxon>Pseudomonadati</taxon>
        <taxon>Thermodesulfobacteriota</taxon>
        <taxon>Thermodesulfobacteria</taxon>
        <taxon>Thermodesulfobacteriales</taxon>
        <taxon>Thermodesulfobacteriaceae</taxon>
        <taxon>Thermodesulfobacterium</taxon>
    </lineage>
</organism>
<keyword evidence="6 13" id="KW-0812">Transmembrane</keyword>
<name>A0A2N7QCQ3_9BACT</name>
<dbReference type="GO" id="GO:0032977">
    <property type="term" value="F:membrane insertase activity"/>
    <property type="evidence" value="ECO:0007669"/>
    <property type="project" value="InterPro"/>
</dbReference>
<feature type="non-terminal residue" evidence="17">
    <location>
        <position position="1"/>
    </location>
</feature>
<evidence type="ECO:0000259" key="15">
    <source>
        <dbReference type="Pfam" id="PF02096"/>
    </source>
</evidence>
<evidence type="ECO:0000256" key="12">
    <source>
        <dbReference type="ARBA" id="ARBA00033342"/>
    </source>
</evidence>
<dbReference type="GO" id="GO:0015031">
    <property type="term" value="P:protein transport"/>
    <property type="evidence" value="ECO:0007669"/>
    <property type="project" value="UniProtKB-KW"/>
</dbReference>
<dbReference type="InterPro" id="IPR028055">
    <property type="entry name" value="YidC/Oxa/ALB_C"/>
</dbReference>
<dbReference type="Pfam" id="PF14849">
    <property type="entry name" value="YidC_periplas"/>
    <property type="match status" value="1"/>
</dbReference>
<keyword evidence="9 14" id="KW-0472">Membrane</keyword>
<keyword evidence="7" id="KW-0653">Protein transport</keyword>
<keyword evidence="5" id="KW-1003">Cell membrane</keyword>
<dbReference type="InterPro" id="IPR001708">
    <property type="entry name" value="YidC/ALB3/OXA1/COX18"/>
</dbReference>
<evidence type="ECO:0000313" key="18">
    <source>
        <dbReference type="Proteomes" id="UP000235619"/>
    </source>
</evidence>
<keyword evidence="4" id="KW-0813">Transport</keyword>
<accession>A0A2N7QCQ3</accession>
<evidence type="ECO:0000259" key="16">
    <source>
        <dbReference type="Pfam" id="PF14849"/>
    </source>
</evidence>
<dbReference type="AlphaFoldDB" id="A0A2N7QCQ3"/>
<sequence>FKLYMGPKKIEEMKKEYPLLGKALYFGIFDFIAKPLLYILKFSHRFTGNFGWDIIFITILLRILFFPLNQISYKSMKRMQEIQPIIQKLREKYKDDPQTLNKELMNVYKSYKINPFSGCLPILIQIPIFIAFYKVLLMAIELRHAPFMLWIDDLSAPERLYIGNFHIPYLGGIPLLTILMGASMFVQQKLSPSTTDPFQNRLMLLMPLFFIILFINFPSGLVLYWFVNNILSIIQQYFTLKLLKK</sequence>
<evidence type="ECO:0000256" key="8">
    <source>
        <dbReference type="ARBA" id="ARBA00022989"/>
    </source>
</evidence>
<dbReference type="GO" id="GO:0051205">
    <property type="term" value="P:protein insertion into membrane"/>
    <property type="evidence" value="ECO:0007669"/>
    <property type="project" value="TreeGrafter"/>
</dbReference>
<dbReference type="InterPro" id="IPR028053">
    <property type="entry name" value="Membr_insert_YidC_N"/>
</dbReference>
<dbReference type="Proteomes" id="UP000235619">
    <property type="component" value="Unassembled WGS sequence"/>
</dbReference>
<dbReference type="NCBIfam" id="TIGR03592">
    <property type="entry name" value="yidC_oxa1_cterm"/>
    <property type="match status" value="1"/>
</dbReference>
<evidence type="ECO:0000256" key="13">
    <source>
        <dbReference type="RuleBase" id="RU003945"/>
    </source>
</evidence>
<evidence type="ECO:0000256" key="4">
    <source>
        <dbReference type="ARBA" id="ARBA00022448"/>
    </source>
</evidence>
<feature type="transmembrane region" description="Helical" evidence="14">
    <location>
        <begin position="20"/>
        <end position="38"/>
    </location>
</feature>
<evidence type="ECO:0000313" key="17">
    <source>
        <dbReference type="EMBL" id="PMP96257.1"/>
    </source>
</evidence>
<dbReference type="EMBL" id="PNJD01000280">
    <property type="protein sequence ID" value="PMP96257.1"/>
    <property type="molecule type" value="Genomic_DNA"/>
</dbReference>
<dbReference type="CDD" id="cd20070">
    <property type="entry name" value="5TM_YidC_Alb3"/>
    <property type="match status" value="1"/>
</dbReference>
<evidence type="ECO:0000256" key="7">
    <source>
        <dbReference type="ARBA" id="ARBA00022927"/>
    </source>
</evidence>
<evidence type="ECO:0000256" key="1">
    <source>
        <dbReference type="ARBA" id="ARBA00004651"/>
    </source>
</evidence>
<feature type="transmembrane region" description="Helical" evidence="14">
    <location>
        <begin position="160"/>
        <end position="186"/>
    </location>
</feature>
<dbReference type="Pfam" id="PF02096">
    <property type="entry name" value="60KD_IMP"/>
    <property type="match status" value="1"/>
</dbReference>
<keyword evidence="10" id="KW-0143">Chaperone</keyword>
<dbReference type="InterPro" id="IPR047196">
    <property type="entry name" value="YidC_ALB_C"/>
</dbReference>
<evidence type="ECO:0000256" key="11">
    <source>
        <dbReference type="ARBA" id="ARBA00033245"/>
    </source>
</evidence>
<evidence type="ECO:0000256" key="2">
    <source>
        <dbReference type="ARBA" id="ARBA00010527"/>
    </source>
</evidence>
<keyword evidence="8 14" id="KW-1133">Transmembrane helix</keyword>
<proteinExistence type="inferred from homology"/>
<feature type="transmembrane region" description="Helical" evidence="14">
    <location>
        <begin position="50"/>
        <end position="69"/>
    </location>
</feature>
<feature type="domain" description="Membrane insertase YidC N-terminal" evidence="16">
    <location>
        <begin position="2"/>
        <end position="38"/>
    </location>
</feature>
<evidence type="ECO:0000256" key="6">
    <source>
        <dbReference type="ARBA" id="ARBA00022692"/>
    </source>
</evidence>